<dbReference type="InterPro" id="IPR036034">
    <property type="entry name" value="PDZ_sf"/>
</dbReference>
<reference evidence="6" key="4">
    <citation type="submission" date="2019-12" db="UniProtKB">
        <authorList>
            <consortium name="WormBaseParasite"/>
        </authorList>
    </citation>
    <scope>IDENTIFICATION</scope>
</reference>
<dbReference type="WormBase" id="Bm9936">
    <property type="protein sequence ID" value="BM39027"/>
    <property type="gene ID" value="WBGene00230197"/>
</dbReference>
<name>A0A0J9XVG1_BRUMA</name>
<reference evidence="4" key="3">
    <citation type="submission" date="2019-04" db="EMBL/GenBank/DDBJ databases">
        <authorList>
            <person name="Howe K."/>
            <person name="Paulini M."/>
            <person name="Williams G."/>
        </authorList>
    </citation>
    <scope>NUCLEOTIDE SEQUENCE [LARGE SCALE GENOMIC DNA]</scope>
    <source>
        <strain evidence="4">FR3</strain>
    </source>
</reference>
<evidence type="ECO:0000313" key="5">
    <source>
        <dbReference type="Proteomes" id="UP000006672"/>
    </source>
</evidence>
<dbReference type="KEGG" id="bmy:BM_BM9936"/>
<evidence type="ECO:0000256" key="1">
    <source>
        <dbReference type="ARBA" id="ARBA00022737"/>
    </source>
</evidence>
<dbReference type="EMBL" id="LN856957">
    <property type="protein sequence ID" value="CDP96071.2"/>
    <property type="molecule type" value="Genomic_DNA"/>
</dbReference>
<dbReference type="WBParaSite" id="Bm9936.1">
    <property type="protein sequence ID" value="Bm9936.1"/>
    <property type="gene ID" value="WBGene00230197"/>
</dbReference>
<keyword evidence="1" id="KW-0677">Repeat</keyword>
<dbReference type="OrthoDB" id="10059177at2759"/>
<feature type="domain" description="PDZ" evidence="2">
    <location>
        <begin position="236"/>
        <end position="311"/>
    </location>
</feature>
<dbReference type="STRING" id="6279.A0A0J9XVG1"/>
<feature type="domain" description="PDZ" evidence="2">
    <location>
        <begin position="153"/>
        <end position="232"/>
    </location>
</feature>
<dbReference type="PANTHER" id="PTHR12345:SF3">
    <property type="entry name" value="PDZ DOMAIN-CONTAINING PROTEIN"/>
    <property type="match status" value="1"/>
</dbReference>
<dbReference type="AlphaFoldDB" id="A0A0J9XVG1"/>
<dbReference type="EMBL" id="CAAKNF010000195">
    <property type="protein sequence ID" value="VIO98647.1"/>
    <property type="molecule type" value="Genomic_DNA"/>
</dbReference>
<dbReference type="PROSITE" id="PS50106">
    <property type="entry name" value="PDZ"/>
    <property type="match status" value="2"/>
</dbReference>
<evidence type="ECO:0000259" key="2">
    <source>
        <dbReference type="PROSITE" id="PS50106"/>
    </source>
</evidence>
<dbReference type="GO" id="GO:0005886">
    <property type="term" value="C:plasma membrane"/>
    <property type="evidence" value="ECO:0007669"/>
    <property type="project" value="TreeGrafter"/>
</dbReference>
<sequence>MPLYPTLEDLLVDQYQYQKYGSCSDHSSQPFHSCAEPSAPVFESDAPIPGQIYETVDENIISAAPKEMLEYPLLPSYHESIAQTQHASVLKPSAQLPEITTARLPYLHLPQSVAVQQYMSNSLTLLENDCIVAPITSQCSGLIKANLTHGVRKVILNRTKGKKYGVRMRAVNQGVFVQLVAEGSPAAAAGIRFGDQLLNLNGTDVLGMSGQKVMDIMKKSKHEVVLMFKDRPLARTITLHKDVNGLLGFAFKDNLITAVMQESSASRNGLLINQRIIEVDGQNVMAFKNKAIKSCLDNAPMTVTLTLMPTEFYDEIIKNLDRSLMKKQNHTVPQL</sequence>
<evidence type="ECO:0000313" key="7">
    <source>
        <dbReference type="WormBase" id="Bm9936"/>
    </source>
</evidence>
<evidence type="ECO:0000313" key="3">
    <source>
        <dbReference type="EMBL" id="CDP96071.2"/>
    </source>
</evidence>
<keyword evidence="5" id="KW-1185">Reference proteome</keyword>
<dbReference type="SUPFAM" id="SSF50156">
    <property type="entry name" value="PDZ domain-like"/>
    <property type="match status" value="2"/>
</dbReference>
<dbReference type="CTD" id="6105162"/>
<organism evidence="3">
    <name type="scientific">Brugia malayi</name>
    <name type="common">Filarial nematode worm</name>
    <dbReference type="NCBI Taxonomy" id="6279"/>
    <lineage>
        <taxon>Eukaryota</taxon>
        <taxon>Metazoa</taxon>
        <taxon>Ecdysozoa</taxon>
        <taxon>Nematoda</taxon>
        <taxon>Chromadorea</taxon>
        <taxon>Rhabditida</taxon>
        <taxon>Spirurina</taxon>
        <taxon>Spiruromorpha</taxon>
        <taxon>Filarioidea</taxon>
        <taxon>Onchocercidae</taxon>
        <taxon>Brugia</taxon>
    </lineage>
</organism>
<dbReference type="Gene3D" id="2.30.42.10">
    <property type="match status" value="2"/>
</dbReference>
<dbReference type="InterPro" id="IPR051230">
    <property type="entry name" value="APP-Binding"/>
</dbReference>
<proteinExistence type="predicted"/>
<dbReference type="GO" id="GO:0005737">
    <property type="term" value="C:cytoplasm"/>
    <property type="evidence" value="ECO:0007669"/>
    <property type="project" value="TreeGrafter"/>
</dbReference>
<gene>
    <name evidence="3 6 7" type="ORF">Bm9936</name>
    <name evidence="4" type="ORF">BM_BM9936</name>
    <name evidence="3" type="ORF">BM_Bm9936</name>
</gene>
<reference evidence="3" key="2">
    <citation type="submission" date="2012-12" db="EMBL/GenBank/DDBJ databases">
        <authorList>
            <person name="Gao Y.W."/>
            <person name="Fan S.T."/>
            <person name="Sun H.T."/>
            <person name="Wang Z."/>
            <person name="Gao X.L."/>
            <person name="Li Y.G."/>
            <person name="Wang T.C."/>
            <person name="Zhang K."/>
            <person name="Xu W.W."/>
            <person name="Yu Z.J."/>
            <person name="Xia X.Z."/>
        </authorList>
    </citation>
    <scope>NUCLEOTIDE SEQUENCE</scope>
    <source>
        <strain evidence="3">FR3</strain>
    </source>
</reference>
<dbReference type="SMART" id="SM00228">
    <property type="entry name" value="PDZ"/>
    <property type="match status" value="2"/>
</dbReference>
<dbReference type="RefSeq" id="XP_001901745.2">
    <property type="nucleotide sequence ID" value="XM_001901710.2"/>
</dbReference>
<dbReference type="Pfam" id="PF00595">
    <property type="entry name" value="PDZ"/>
    <property type="match status" value="2"/>
</dbReference>
<reference evidence="3 5" key="1">
    <citation type="journal article" date="2007" name="Science">
        <title>Draft genome of the filarial nematode parasite Brugia malayi.</title>
        <authorList>
            <person name="Ghedin E."/>
            <person name="Wang S."/>
            <person name="Spiro D."/>
            <person name="Caler E."/>
            <person name="Zhao Q."/>
            <person name="Crabtree J."/>
            <person name="Allen J.E."/>
            <person name="Delcher A.L."/>
            <person name="Guiliano D.B."/>
            <person name="Miranda-Saavedra D."/>
            <person name="Angiuoli S.V."/>
            <person name="Creasy T."/>
            <person name="Amedeo P."/>
            <person name="Haas B."/>
            <person name="El-Sayed N.M."/>
            <person name="Wortman J.R."/>
            <person name="Feldblyum T."/>
            <person name="Tallon L."/>
            <person name="Schatz M."/>
            <person name="Shumway M."/>
            <person name="Koo H."/>
            <person name="Salzberg S.L."/>
            <person name="Schobel S."/>
            <person name="Pertea M."/>
            <person name="Pop M."/>
            <person name="White O."/>
            <person name="Barton G.J."/>
            <person name="Carlow C.K."/>
            <person name="Crawford M.J."/>
            <person name="Daub J."/>
            <person name="Dimmic M.W."/>
            <person name="Estes C.F."/>
            <person name="Foster J.M."/>
            <person name="Ganatra M."/>
            <person name="Gregory W.F."/>
            <person name="Johnson N.M."/>
            <person name="Jin J."/>
            <person name="Komuniecki R."/>
            <person name="Korf I."/>
            <person name="Kumar S."/>
            <person name="Laney S."/>
            <person name="Li B.W."/>
            <person name="Li W."/>
            <person name="Lindblom T.H."/>
            <person name="Lustigman S."/>
            <person name="Ma D."/>
            <person name="Maina C.V."/>
            <person name="Martin D.M."/>
            <person name="McCarter J.P."/>
            <person name="McReynolds L."/>
            <person name="Mitreva M."/>
            <person name="Nutman T.B."/>
            <person name="Parkinson J."/>
            <person name="Peregrin-Alvarez J.M."/>
            <person name="Poole C."/>
            <person name="Ren Q."/>
            <person name="Saunders L."/>
            <person name="Sluder A.E."/>
            <person name="Smith K."/>
            <person name="Stanke M."/>
            <person name="Unnasch T.R."/>
            <person name="Ware J."/>
            <person name="Wei A.D."/>
            <person name="Weil G."/>
            <person name="Williams D.J."/>
            <person name="Zhang Y."/>
            <person name="Williams S.A."/>
            <person name="Fraser-Liggett C."/>
            <person name="Slatko B."/>
            <person name="Blaxter M.L."/>
            <person name="Scott A.L."/>
        </authorList>
    </citation>
    <scope>NUCLEOTIDE SEQUENCE</scope>
    <source>
        <strain evidence="3 5">FR3</strain>
    </source>
</reference>
<dbReference type="InterPro" id="IPR001478">
    <property type="entry name" value="PDZ"/>
</dbReference>
<dbReference type="Proteomes" id="UP000006672">
    <property type="component" value="Unassembled WGS sequence"/>
</dbReference>
<dbReference type="GeneID" id="6105162"/>
<evidence type="ECO:0000313" key="4">
    <source>
        <dbReference type="EMBL" id="VIO98647.1"/>
    </source>
</evidence>
<accession>A0A0J9XVG1</accession>
<accession>A0A4E9FPQ0</accession>
<evidence type="ECO:0000313" key="6">
    <source>
        <dbReference type="WBParaSite" id="Bm9936.1"/>
    </source>
</evidence>
<dbReference type="PANTHER" id="PTHR12345">
    <property type="entry name" value="SYNTENIN RELATED"/>
    <property type="match status" value="1"/>
</dbReference>
<protein>
    <submittedName>
        <fullName evidence="3">Bm9936</fullName>
    </submittedName>
    <submittedName>
        <fullName evidence="6">PDZ domain-containing protein</fullName>
    </submittedName>
</protein>